<gene>
    <name evidence="1" type="ORF">EV182_003066</name>
</gene>
<reference evidence="1" key="1">
    <citation type="submission" date="2022-06" db="EMBL/GenBank/DDBJ databases">
        <title>Phylogenomic reconstructions and comparative analyses of Kickxellomycotina fungi.</title>
        <authorList>
            <person name="Reynolds N.K."/>
            <person name="Stajich J.E."/>
            <person name="Barry K."/>
            <person name="Grigoriev I.V."/>
            <person name="Crous P."/>
            <person name="Smith M.E."/>
        </authorList>
    </citation>
    <scope>NUCLEOTIDE SEQUENCE</scope>
    <source>
        <strain evidence="1">RSA 2271</strain>
    </source>
</reference>
<organism evidence="1 2">
    <name type="scientific">Spiromyces aspiralis</name>
    <dbReference type="NCBI Taxonomy" id="68401"/>
    <lineage>
        <taxon>Eukaryota</taxon>
        <taxon>Fungi</taxon>
        <taxon>Fungi incertae sedis</taxon>
        <taxon>Zoopagomycota</taxon>
        <taxon>Kickxellomycotina</taxon>
        <taxon>Kickxellomycetes</taxon>
        <taxon>Kickxellales</taxon>
        <taxon>Kickxellaceae</taxon>
        <taxon>Spiromyces</taxon>
    </lineage>
</organism>
<dbReference type="EMBL" id="JAMZIH010005879">
    <property type="protein sequence ID" value="KAJ1674546.1"/>
    <property type="molecule type" value="Genomic_DNA"/>
</dbReference>
<sequence length="267" mass="29993">MVKPRGKKQQHTVAIQARLPQSPSSTRNRLQRWPEISNKMGRLAMQELVSGHVFIINNFLTPQECHSLIRYAETNLGFPPVPAKVVPKRGEAFRNNSRISVSDPQYAEHMWSESGLGHLLKECGWATLDDRMPVGLNDNIRLYRYGPGQRFGRHYDDHAFDTKKRRTEYTLLIYLNNIGEDGPAIGGDGDASNSSQERPMTRAGAKSNGGETVFYLTNPKSQVSVTPMAGKALLHKHGSDCILHESMPVLKGYKYLFRSDVVFDKPA</sequence>
<comment type="caution">
    <text evidence="1">The sequence shown here is derived from an EMBL/GenBank/DDBJ whole genome shotgun (WGS) entry which is preliminary data.</text>
</comment>
<keyword evidence="2" id="KW-1185">Reference proteome</keyword>
<evidence type="ECO:0000313" key="2">
    <source>
        <dbReference type="Proteomes" id="UP001145114"/>
    </source>
</evidence>
<accession>A0ACC1HGT4</accession>
<protein>
    <submittedName>
        <fullName evidence="1">Uncharacterized protein</fullName>
    </submittedName>
</protein>
<dbReference type="Proteomes" id="UP001145114">
    <property type="component" value="Unassembled WGS sequence"/>
</dbReference>
<name>A0ACC1HGT4_9FUNG</name>
<proteinExistence type="predicted"/>
<evidence type="ECO:0000313" key="1">
    <source>
        <dbReference type="EMBL" id="KAJ1674546.1"/>
    </source>
</evidence>